<dbReference type="EMBL" id="JAVDVC010000016">
    <property type="protein sequence ID" value="MDR6961642.1"/>
    <property type="molecule type" value="Genomic_DNA"/>
</dbReference>
<evidence type="ECO:0000256" key="1">
    <source>
        <dbReference type="SAM" id="MobiDB-lite"/>
    </source>
</evidence>
<evidence type="ECO:0000313" key="2">
    <source>
        <dbReference type="EMBL" id="MDR6961642.1"/>
    </source>
</evidence>
<organism evidence="2 3">
    <name type="scientific">Pseudomonas brassicacearum</name>
    <dbReference type="NCBI Taxonomy" id="930166"/>
    <lineage>
        <taxon>Bacteria</taxon>
        <taxon>Pseudomonadati</taxon>
        <taxon>Pseudomonadota</taxon>
        <taxon>Gammaproteobacteria</taxon>
        <taxon>Pseudomonadales</taxon>
        <taxon>Pseudomonadaceae</taxon>
        <taxon>Pseudomonas</taxon>
    </lineage>
</organism>
<comment type="caution">
    <text evidence="2">The sequence shown here is derived from an EMBL/GenBank/DDBJ whole genome shotgun (WGS) entry which is preliminary data.</text>
</comment>
<evidence type="ECO:0000313" key="3">
    <source>
        <dbReference type="Proteomes" id="UP001252613"/>
    </source>
</evidence>
<accession>A0AAW8MHA9</accession>
<protein>
    <submittedName>
        <fullName evidence="2">Uncharacterized protein</fullName>
    </submittedName>
</protein>
<feature type="region of interest" description="Disordered" evidence="1">
    <location>
        <begin position="86"/>
        <end position="112"/>
    </location>
</feature>
<reference evidence="2" key="1">
    <citation type="submission" date="2023-07" db="EMBL/GenBank/DDBJ databases">
        <title>Sorghum-associated microbial communities from plants grown in Nebraska, USA.</title>
        <authorList>
            <person name="Schachtman D."/>
        </authorList>
    </citation>
    <scope>NUCLEOTIDE SEQUENCE</scope>
    <source>
        <strain evidence="2">3432</strain>
    </source>
</reference>
<name>A0AAW8MHA9_9PSED</name>
<dbReference type="AlphaFoldDB" id="A0AAW8MHA9"/>
<sequence length="218" mass="23548">MSWRCGRLSEYLFENKPHHSYRKTAFDRSHALRGHASRDALRHSPEAERGASLAAFPRGSVGTINSRQPSTTLFRERLLPLGCAEAPTVPRDKSHQPLTTPAKPTPLAPNPKAIQSPVYSPTSTLPPTHTSLRRCLQLRQNPPACAPCPWVLSSSCHCPSVVGFSSPWYLVRCIAPISSGISMPVFDGGCAQGALGRAGLLSPRSTNLRTAASLLFSS</sequence>
<dbReference type="Proteomes" id="UP001252613">
    <property type="component" value="Unassembled WGS sequence"/>
</dbReference>
<gene>
    <name evidence="2" type="ORF">J2W43_005656</name>
</gene>
<proteinExistence type="predicted"/>